<reference evidence="1" key="1">
    <citation type="submission" date="2018-05" db="EMBL/GenBank/DDBJ databases">
        <title>Draft genome of Mucuna pruriens seed.</title>
        <authorList>
            <person name="Nnadi N.E."/>
            <person name="Vos R."/>
            <person name="Hasami M.H."/>
            <person name="Devisetty U.K."/>
            <person name="Aguiy J.C."/>
        </authorList>
    </citation>
    <scope>NUCLEOTIDE SEQUENCE [LARGE SCALE GENOMIC DNA]</scope>
    <source>
        <strain evidence="1">JCA_2017</strain>
    </source>
</reference>
<name>A0A371F6N8_MUCPR</name>
<dbReference type="Proteomes" id="UP000257109">
    <property type="component" value="Unassembled WGS sequence"/>
</dbReference>
<proteinExistence type="predicted"/>
<accession>A0A371F6N8</accession>
<dbReference type="Gene3D" id="3.80.10.10">
    <property type="entry name" value="Ribonuclease Inhibitor"/>
    <property type="match status" value="1"/>
</dbReference>
<feature type="non-terminal residue" evidence="1">
    <location>
        <position position="1"/>
    </location>
</feature>
<protein>
    <submittedName>
        <fullName evidence="1">Disease resistance protein</fullName>
    </submittedName>
</protein>
<keyword evidence="2" id="KW-1185">Reference proteome</keyword>
<dbReference type="EMBL" id="QJKJ01010341">
    <property type="protein sequence ID" value="RDX73958.1"/>
    <property type="molecule type" value="Genomic_DNA"/>
</dbReference>
<comment type="caution">
    <text evidence="1">The sequence shown here is derived from an EMBL/GenBank/DDBJ whole genome shotgun (WGS) entry which is preliminary data.</text>
</comment>
<dbReference type="AlphaFoldDB" id="A0A371F6N8"/>
<evidence type="ECO:0000313" key="2">
    <source>
        <dbReference type="Proteomes" id="UP000257109"/>
    </source>
</evidence>
<organism evidence="1 2">
    <name type="scientific">Mucuna pruriens</name>
    <name type="common">Velvet bean</name>
    <name type="synonym">Dolichos pruriens</name>
    <dbReference type="NCBI Taxonomy" id="157652"/>
    <lineage>
        <taxon>Eukaryota</taxon>
        <taxon>Viridiplantae</taxon>
        <taxon>Streptophyta</taxon>
        <taxon>Embryophyta</taxon>
        <taxon>Tracheophyta</taxon>
        <taxon>Spermatophyta</taxon>
        <taxon>Magnoliopsida</taxon>
        <taxon>eudicotyledons</taxon>
        <taxon>Gunneridae</taxon>
        <taxon>Pentapetalae</taxon>
        <taxon>rosids</taxon>
        <taxon>fabids</taxon>
        <taxon>Fabales</taxon>
        <taxon>Fabaceae</taxon>
        <taxon>Papilionoideae</taxon>
        <taxon>50 kb inversion clade</taxon>
        <taxon>NPAAA clade</taxon>
        <taxon>indigoferoid/millettioid clade</taxon>
        <taxon>Phaseoleae</taxon>
        <taxon>Mucuna</taxon>
    </lineage>
</organism>
<sequence length="160" mass="17550">MLDIKDCPKVQSFNDGSLPSNLKEMCLNNCSKLIASLKRALGANPLLKIMEVGKLDMEAFPKEGLLPLSLTCLQINEIEDLKSVDYKGLCSLSSLKELFINDCPKLQCLSEEGLPKSISRIVISGNCPLLEERQLSITSGRSAQIHFSQEFLGEKSGAAY</sequence>
<dbReference type="InterPro" id="IPR032675">
    <property type="entry name" value="LRR_dom_sf"/>
</dbReference>
<dbReference type="SUPFAM" id="SSF52058">
    <property type="entry name" value="L domain-like"/>
    <property type="match status" value="1"/>
</dbReference>
<gene>
    <name evidence="1" type="ORF">CR513_46350</name>
</gene>
<evidence type="ECO:0000313" key="1">
    <source>
        <dbReference type="EMBL" id="RDX73958.1"/>
    </source>
</evidence>
<dbReference type="OrthoDB" id="1435453at2759"/>